<dbReference type="InterPro" id="IPR013418">
    <property type="entry name" value="CRISPR-assoc_prot_Cas7/Csd2"/>
</dbReference>
<organism evidence="2 3">
    <name type="scientific">Dictyobacter aurantiacus</name>
    <dbReference type="NCBI Taxonomy" id="1936993"/>
    <lineage>
        <taxon>Bacteria</taxon>
        <taxon>Bacillati</taxon>
        <taxon>Chloroflexota</taxon>
        <taxon>Ktedonobacteria</taxon>
        <taxon>Ktedonobacterales</taxon>
        <taxon>Dictyobacteraceae</taxon>
        <taxon>Dictyobacter</taxon>
    </lineage>
</organism>
<dbReference type="NCBIfam" id="TIGR01595">
    <property type="entry name" value="cas_CT1132"/>
    <property type="match status" value="1"/>
</dbReference>
<keyword evidence="3" id="KW-1185">Reference proteome</keyword>
<dbReference type="OrthoDB" id="9776792at2"/>
<dbReference type="InterPro" id="IPR006482">
    <property type="entry name" value="Cas7_Csh2/Csh2"/>
</dbReference>
<evidence type="ECO:0000256" key="1">
    <source>
        <dbReference type="SAM" id="MobiDB-lite"/>
    </source>
</evidence>
<dbReference type="AlphaFoldDB" id="A0A401ZGX6"/>
<dbReference type="Proteomes" id="UP000287224">
    <property type="component" value="Unassembled WGS sequence"/>
</dbReference>
<feature type="compositionally biased region" description="Basic and acidic residues" evidence="1">
    <location>
        <begin position="124"/>
        <end position="138"/>
    </location>
</feature>
<evidence type="ECO:0000313" key="3">
    <source>
        <dbReference type="Proteomes" id="UP000287224"/>
    </source>
</evidence>
<sequence>MTTLSTPIYCDPTRRHDFAFLFDVTNGNPNGDPDAGNLPRIDPETMRGLVTDVCIKRKIRDWVDMTAEQKAGFAIYVQNKGIALNDFNKRAHEAVFGAASENEPGGTVLEEKEGKRPKATKVGDQGKESRDRRVDESLASRQHARRDWMCKQFYDIRTFGAVLSTGDYPAGQVRGPIQLTFAQSVDRIVPQDISITRVAVTEMNPQKKTTSTMGRKAFVPYGLYLGYGFVVPHFAQQTGFSSEDLEVFWTALQSVWDIDRSANRGMLALRGLIIFSHRNALGNAPAHRLFDRIHVKLAEDVQIPRHINDYAITVNEMDLPEEVTLTRLV</sequence>
<feature type="region of interest" description="Disordered" evidence="1">
    <location>
        <begin position="98"/>
        <end position="138"/>
    </location>
</feature>
<dbReference type="EMBL" id="BIFQ01000001">
    <property type="protein sequence ID" value="GCE06141.1"/>
    <property type="molecule type" value="Genomic_DNA"/>
</dbReference>
<reference evidence="3" key="1">
    <citation type="submission" date="2018-12" db="EMBL/GenBank/DDBJ databases">
        <title>Tengunoibacter tsumagoiensis gen. nov., sp. nov., Dictyobacter kobayashii sp. nov., D. alpinus sp. nov., and D. joshuensis sp. nov. and description of Dictyobacteraceae fam. nov. within the order Ktedonobacterales isolated from Tengu-no-mugimeshi.</title>
        <authorList>
            <person name="Wang C.M."/>
            <person name="Zheng Y."/>
            <person name="Sakai Y."/>
            <person name="Toyoda A."/>
            <person name="Minakuchi Y."/>
            <person name="Abe K."/>
            <person name="Yokota A."/>
            <person name="Yabe S."/>
        </authorList>
    </citation>
    <scope>NUCLEOTIDE SEQUENCE [LARGE SCALE GENOMIC DNA]</scope>
    <source>
        <strain evidence="3">S-27</strain>
    </source>
</reference>
<dbReference type="RefSeq" id="WP_126597110.1">
    <property type="nucleotide sequence ID" value="NZ_BIFQ01000001.1"/>
</dbReference>
<evidence type="ECO:0000313" key="2">
    <source>
        <dbReference type="EMBL" id="GCE06141.1"/>
    </source>
</evidence>
<protein>
    <submittedName>
        <fullName evidence="2">Type I-C CRISPR-associated protein Cas7/Csd2</fullName>
    </submittedName>
</protein>
<dbReference type="Pfam" id="PF05107">
    <property type="entry name" value="Cas_Cas7"/>
    <property type="match status" value="1"/>
</dbReference>
<name>A0A401ZGX6_9CHLR</name>
<dbReference type="GO" id="GO:0043571">
    <property type="term" value="P:maintenance of CRISPR repeat elements"/>
    <property type="evidence" value="ECO:0007669"/>
    <property type="project" value="InterPro"/>
</dbReference>
<accession>A0A401ZGX6</accession>
<comment type="caution">
    <text evidence="2">The sequence shown here is derived from an EMBL/GenBank/DDBJ whole genome shotgun (WGS) entry which is preliminary data.</text>
</comment>
<proteinExistence type="predicted"/>
<gene>
    <name evidence="2" type="ORF">KDAU_34700</name>
</gene>
<dbReference type="NCBIfam" id="TIGR02589">
    <property type="entry name" value="cas_Csd2"/>
    <property type="match status" value="1"/>
</dbReference>